<protein>
    <submittedName>
        <fullName evidence="1">PucR C-terminal helix-turn-helix domain</fullName>
    </submittedName>
</protein>
<dbReference type="HOGENOM" id="CLU_431318_0_0_11"/>
<dbReference type="SUPFAM" id="SSF55781">
    <property type="entry name" value="GAF domain-like"/>
    <property type="match status" value="1"/>
</dbReference>
<dbReference type="InterPro" id="IPR051448">
    <property type="entry name" value="CdaR-like_regulators"/>
</dbReference>
<reference evidence="1 2" key="1">
    <citation type="journal article" date="2015" name="Genome Announc.">
        <title>Complete Genome Sequence of Corynebacterium camporealensis DSM 44610, Isolated from the Milk of a Manchega Sheep with Subclinical Mastitis.</title>
        <authorList>
            <person name="Ruckert C."/>
            <person name="Albersmeier A."/>
            <person name="Winkler A."/>
            <person name="Tauch A."/>
        </authorList>
    </citation>
    <scope>NUCLEOTIDE SEQUENCE [LARGE SCALE GENOMIC DNA]</scope>
    <source>
        <strain evidence="1 2">DSM 44610</strain>
    </source>
</reference>
<organism evidence="1 2">
    <name type="scientific">Corynebacterium camporealensis</name>
    <dbReference type="NCBI Taxonomy" id="161896"/>
    <lineage>
        <taxon>Bacteria</taxon>
        <taxon>Bacillati</taxon>
        <taxon>Actinomycetota</taxon>
        <taxon>Actinomycetes</taxon>
        <taxon>Mycobacteriales</taxon>
        <taxon>Corynebacteriaceae</taxon>
        <taxon>Corynebacterium</taxon>
    </lineage>
</organism>
<accession>A0A0F6T9W2</accession>
<dbReference type="AlphaFoldDB" id="A0A0F6T9W2"/>
<dbReference type="InterPro" id="IPR029016">
    <property type="entry name" value="GAF-like_dom_sf"/>
</dbReference>
<dbReference type="Gene3D" id="3.30.450.40">
    <property type="match status" value="1"/>
</dbReference>
<evidence type="ECO:0000313" key="2">
    <source>
        <dbReference type="Proteomes" id="UP000033566"/>
    </source>
</evidence>
<gene>
    <name evidence="1" type="ORF">UL81_02740</name>
</gene>
<dbReference type="Pfam" id="PF13556">
    <property type="entry name" value="HTH_30"/>
    <property type="match status" value="1"/>
</dbReference>
<dbReference type="STRING" id="161896.UL81_02740"/>
<dbReference type="EMBL" id="CP011311">
    <property type="protein sequence ID" value="AKE38529.1"/>
    <property type="molecule type" value="Genomic_DNA"/>
</dbReference>
<dbReference type="PANTHER" id="PTHR33744:SF1">
    <property type="entry name" value="DNA-BINDING TRANSCRIPTIONAL ACTIVATOR ADER"/>
    <property type="match status" value="1"/>
</dbReference>
<proteinExistence type="predicted"/>
<name>A0A0F6T9W2_9CORY</name>
<dbReference type="InterPro" id="IPR025736">
    <property type="entry name" value="PucR_C-HTH_dom"/>
</dbReference>
<keyword evidence="2" id="KW-1185">Reference proteome</keyword>
<dbReference type="RefSeq" id="WP_081961553.1">
    <property type="nucleotide sequence ID" value="NZ_CP011311.1"/>
</dbReference>
<evidence type="ECO:0000313" key="1">
    <source>
        <dbReference type="EMBL" id="AKE38529.1"/>
    </source>
</evidence>
<sequence length="634" mass="71858">MNQQAPNQEINLHLQSALRLPSARFRQSIEHLKTDSESAPLRRSLITVNNLASENRTLRRLVNELQEVAYEVSLEASTDLALPRILGLTRQLLGVDAAYLVEVQSGEEAVSSILMSDGIWTQEFQEATSSNSGLANRIFELDSPLQVANYLMDDTFIRSENLDKVVKREGFRAFLGVPFDTSDDFGYILFIADRHERVYPSSDIYVLEKIAWYSSAILRLCDRESNHSNKISRLKSDLTTREKTIERLEVNASELNKLFELANRPDPIQEILTYIEARFSSSINLIDLTSYSKASNPTLSKKLYSELKDWLQSVDAAGKFRTFSFDGMAFQSWALFNGASPWGALVMESHGADSFQPLLVQKAARLLSFPGILSPKRTDESLSWDSEALFHLLRFGYSSLPEALKQRLQSISISPGRSCKIIALRCDWHSWGEIHQSIYDLLPSGVIYYKSSNMVYFFATAQRIDRVVSLLNDIFTFKEKGLLGFVSDQFDCSQDLENITYSCHRYLNAVTHLQVSTKNVVFSKQNLPFWLLALGNISREDQIALINETLGPILEHDKMHGSDLFTTLKLTASYEFSASKVARELNLHVNTIRQRLRKIDEVLGDDWRTGHGLLNLHFALVSKITSEEPLLALD</sequence>
<dbReference type="InterPro" id="IPR042070">
    <property type="entry name" value="PucR_C-HTH_sf"/>
</dbReference>
<dbReference type="OrthoDB" id="8026818at2"/>
<dbReference type="Gene3D" id="1.10.10.2840">
    <property type="entry name" value="PucR C-terminal helix-turn-helix domain"/>
    <property type="match status" value="1"/>
</dbReference>
<dbReference type="KEGG" id="ccj:UL81_02740"/>
<dbReference type="PATRIC" id="fig|161896.4.peg.539"/>
<dbReference type="Proteomes" id="UP000033566">
    <property type="component" value="Chromosome"/>
</dbReference>
<dbReference type="PANTHER" id="PTHR33744">
    <property type="entry name" value="CARBOHYDRATE DIACID REGULATOR"/>
    <property type="match status" value="1"/>
</dbReference>